<dbReference type="AlphaFoldDB" id="A0A378JXF2"/>
<accession>A0A378JXF2</accession>
<reference evidence="1 3" key="1">
    <citation type="submission" date="2015-11" db="EMBL/GenBank/DDBJ databases">
        <title>Genomic analysis of 38 Legionella species identifies large and diverse effector repertoires.</title>
        <authorList>
            <person name="Burstein D."/>
            <person name="Amaro F."/>
            <person name="Zusman T."/>
            <person name="Lifshitz Z."/>
            <person name="Cohen O."/>
            <person name="Gilbert J.A."/>
            <person name="Pupko T."/>
            <person name="Shuman H.A."/>
            <person name="Segal G."/>
        </authorList>
    </citation>
    <scope>NUCLEOTIDE SEQUENCE [LARGE SCALE GENOMIC DNA]</scope>
    <source>
        <strain evidence="1 3">ATCC 43877</strain>
    </source>
</reference>
<gene>
    <name evidence="1" type="ORF">Lmor_1019</name>
    <name evidence="2" type="ORF">NCTC12239_01659</name>
</gene>
<dbReference type="Proteomes" id="UP000254040">
    <property type="component" value="Unassembled WGS sequence"/>
</dbReference>
<dbReference type="EMBL" id="LNYN01000014">
    <property type="protein sequence ID" value="KTD35572.1"/>
    <property type="molecule type" value="Genomic_DNA"/>
</dbReference>
<organism evidence="2 4">
    <name type="scientific">Legionella moravica</name>
    <dbReference type="NCBI Taxonomy" id="39962"/>
    <lineage>
        <taxon>Bacteria</taxon>
        <taxon>Pseudomonadati</taxon>
        <taxon>Pseudomonadota</taxon>
        <taxon>Gammaproteobacteria</taxon>
        <taxon>Legionellales</taxon>
        <taxon>Legionellaceae</taxon>
        <taxon>Legionella</taxon>
    </lineage>
</organism>
<evidence type="ECO:0000313" key="3">
    <source>
        <dbReference type="Proteomes" id="UP000054985"/>
    </source>
</evidence>
<evidence type="ECO:0000313" key="1">
    <source>
        <dbReference type="EMBL" id="KTD35572.1"/>
    </source>
</evidence>
<keyword evidence="3" id="KW-1185">Reference proteome</keyword>
<evidence type="ECO:0000313" key="2">
    <source>
        <dbReference type="EMBL" id="STX62720.1"/>
    </source>
</evidence>
<evidence type="ECO:0000313" key="4">
    <source>
        <dbReference type="Proteomes" id="UP000254040"/>
    </source>
</evidence>
<sequence>MVIPPKILLLTSVIFREITKLFPSDESAKKVVYLVIIYASKKWTMPIRNWRPALNRFKERLSEFVEHMSVTQNYLQALSLIPMAMVEPGSLPHGVMRELIMCSCDSVGEHKESNFSSRAGSSRLLSDVSAVLKIPFTTLINTSLSLHSLHFFT</sequence>
<dbReference type="Proteomes" id="UP000054985">
    <property type="component" value="Unassembled WGS sequence"/>
</dbReference>
<name>A0A378JXF2_9GAMM</name>
<dbReference type="EMBL" id="UGOG01000001">
    <property type="protein sequence ID" value="STX62720.1"/>
    <property type="molecule type" value="Genomic_DNA"/>
</dbReference>
<reference evidence="2 4" key="2">
    <citation type="submission" date="2018-06" db="EMBL/GenBank/DDBJ databases">
        <authorList>
            <consortium name="Pathogen Informatics"/>
            <person name="Doyle S."/>
        </authorList>
    </citation>
    <scope>NUCLEOTIDE SEQUENCE [LARGE SCALE GENOMIC DNA]</scope>
    <source>
        <strain evidence="2 4">NCTC12239</strain>
    </source>
</reference>
<protein>
    <submittedName>
        <fullName evidence="2">Transposase and inactivated derivatives</fullName>
    </submittedName>
</protein>
<proteinExistence type="predicted"/>